<comment type="caution">
    <text evidence="1">The sequence shown here is derived from an EMBL/GenBank/DDBJ whole genome shotgun (WGS) entry which is preliminary data.</text>
</comment>
<dbReference type="EMBL" id="ASHM01152997">
    <property type="protein sequence ID" value="PNX63159.1"/>
    <property type="molecule type" value="Genomic_DNA"/>
</dbReference>
<reference evidence="1 2" key="2">
    <citation type="journal article" date="2017" name="Front. Plant Sci.">
        <title>Gene Classification and Mining of Molecular Markers Useful in Red Clover (Trifolium pratense) Breeding.</title>
        <authorList>
            <person name="Istvanek J."/>
            <person name="Dluhosova J."/>
            <person name="Dluhos P."/>
            <person name="Patkova L."/>
            <person name="Nedelnik J."/>
            <person name="Repkova J."/>
        </authorList>
    </citation>
    <scope>NUCLEOTIDE SEQUENCE [LARGE SCALE GENOMIC DNA]</scope>
    <source>
        <strain evidence="2">cv. Tatra</strain>
        <tissue evidence="1">Young leaves</tissue>
    </source>
</reference>
<organism evidence="1 2">
    <name type="scientific">Trifolium pratense</name>
    <name type="common">Red clover</name>
    <dbReference type="NCBI Taxonomy" id="57577"/>
    <lineage>
        <taxon>Eukaryota</taxon>
        <taxon>Viridiplantae</taxon>
        <taxon>Streptophyta</taxon>
        <taxon>Embryophyta</taxon>
        <taxon>Tracheophyta</taxon>
        <taxon>Spermatophyta</taxon>
        <taxon>Magnoliopsida</taxon>
        <taxon>eudicotyledons</taxon>
        <taxon>Gunneridae</taxon>
        <taxon>Pentapetalae</taxon>
        <taxon>rosids</taxon>
        <taxon>fabids</taxon>
        <taxon>Fabales</taxon>
        <taxon>Fabaceae</taxon>
        <taxon>Papilionoideae</taxon>
        <taxon>50 kb inversion clade</taxon>
        <taxon>NPAAA clade</taxon>
        <taxon>Hologalegina</taxon>
        <taxon>IRL clade</taxon>
        <taxon>Trifolieae</taxon>
        <taxon>Trifolium</taxon>
    </lineage>
</organism>
<evidence type="ECO:0000313" key="2">
    <source>
        <dbReference type="Proteomes" id="UP000236291"/>
    </source>
</evidence>
<gene>
    <name evidence="1" type="ORF">L195_g061489</name>
</gene>
<sequence length="47" mass="5409">MSDQYHLANDNEDGRDCDCYDTKEDEKVAATKTRTVTASLSLHYRQI</sequence>
<proteinExistence type="predicted"/>
<evidence type="ECO:0000313" key="1">
    <source>
        <dbReference type="EMBL" id="PNX63159.1"/>
    </source>
</evidence>
<protein>
    <submittedName>
        <fullName evidence="1">Uncharacterized protein</fullName>
    </submittedName>
</protein>
<accession>A0A2K3KA62</accession>
<name>A0A2K3KA62_TRIPR</name>
<feature type="non-terminal residue" evidence="1">
    <location>
        <position position="47"/>
    </location>
</feature>
<dbReference type="AlphaFoldDB" id="A0A2K3KA62"/>
<reference evidence="1 2" key="1">
    <citation type="journal article" date="2014" name="Am. J. Bot.">
        <title>Genome assembly and annotation for red clover (Trifolium pratense; Fabaceae).</title>
        <authorList>
            <person name="Istvanek J."/>
            <person name="Jaros M."/>
            <person name="Krenek A."/>
            <person name="Repkova J."/>
        </authorList>
    </citation>
    <scope>NUCLEOTIDE SEQUENCE [LARGE SCALE GENOMIC DNA]</scope>
    <source>
        <strain evidence="2">cv. Tatra</strain>
        <tissue evidence="1">Young leaves</tissue>
    </source>
</reference>
<dbReference type="Proteomes" id="UP000236291">
    <property type="component" value="Unassembled WGS sequence"/>
</dbReference>